<dbReference type="InterPro" id="IPR020846">
    <property type="entry name" value="MFS_dom"/>
</dbReference>
<reference evidence="7 8" key="1">
    <citation type="submission" date="2019-01" db="EMBL/GenBank/DDBJ databases">
        <authorList>
            <person name="Sayadi A."/>
        </authorList>
    </citation>
    <scope>NUCLEOTIDE SEQUENCE [LARGE SCALE GENOMIC DNA]</scope>
</reference>
<evidence type="ECO:0000256" key="4">
    <source>
        <dbReference type="ARBA" id="ARBA00023136"/>
    </source>
</evidence>
<dbReference type="GO" id="GO:0015232">
    <property type="term" value="F:heme transmembrane transporter activity"/>
    <property type="evidence" value="ECO:0007669"/>
    <property type="project" value="TreeGrafter"/>
</dbReference>
<evidence type="ECO:0000259" key="6">
    <source>
        <dbReference type="PROSITE" id="PS50850"/>
    </source>
</evidence>
<accession>A0A653C7D3</accession>
<dbReference type="GO" id="GO:0097037">
    <property type="term" value="P:heme export"/>
    <property type="evidence" value="ECO:0007669"/>
    <property type="project" value="TreeGrafter"/>
</dbReference>
<keyword evidence="4 5" id="KW-0472">Membrane</keyword>
<feature type="transmembrane region" description="Helical" evidence="5">
    <location>
        <begin position="316"/>
        <end position="335"/>
    </location>
</feature>
<feature type="transmembrane region" description="Helical" evidence="5">
    <location>
        <begin position="290"/>
        <end position="307"/>
    </location>
</feature>
<feature type="transmembrane region" description="Helical" evidence="5">
    <location>
        <begin position="189"/>
        <end position="209"/>
    </location>
</feature>
<dbReference type="PANTHER" id="PTHR10924">
    <property type="entry name" value="MAJOR FACILITATOR SUPERFAMILY PROTEIN-RELATED"/>
    <property type="match status" value="1"/>
</dbReference>
<feature type="transmembrane region" description="Helical" evidence="5">
    <location>
        <begin position="21"/>
        <end position="40"/>
    </location>
</feature>
<evidence type="ECO:0000256" key="5">
    <source>
        <dbReference type="SAM" id="Phobius"/>
    </source>
</evidence>
<sequence>MDKVNGNLLDSKPVIRVYKRRWIILLIYITYNTISSFQWIEYSIITNLVMDYYNVDASTVDWTAMSFMVAWPVLVFPASFIVDKLGLRAAALIGAFLTAIGAAIKLFAYGRDLFYVVLIGQTVVAISQVFILNLPPKIAVTWFKPSEVSTVCSLGVFGMALGIALGFLLPPVIVKNHENVDDIGADINVMCWGTAIAIAPVALTVLFYFPEEPPYPPSQAQLEGRENKEVVNFKVFAESLKVLFKNKAFLIHAFSYGLNLAIYSAIGTLLNQFILNYFEEAQEDAGRMGLVMILVGMLGSILVGVVLDKTHRYKEAAIFVFLMSAISMGGFLFALEMRSKWMIYVTIGVFGFFLNAYLPAGIEFATEITFPSPESTVAGLLFAISQVFGVVFTIALAEINTNYGTFYSVLGQILILIVGTITTCFTPNTLNRQKAFLKDRILFEKVPDIES</sequence>
<evidence type="ECO:0000256" key="1">
    <source>
        <dbReference type="ARBA" id="ARBA00004141"/>
    </source>
</evidence>
<dbReference type="InterPro" id="IPR049680">
    <property type="entry name" value="FLVCR1-2_SLC49-like"/>
</dbReference>
<dbReference type="Pfam" id="PF07690">
    <property type="entry name" value="MFS_1"/>
    <property type="match status" value="1"/>
</dbReference>
<gene>
    <name evidence="7" type="ORF">CALMAC_LOCUS6717</name>
</gene>
<feature type="transmembrane region" description="Helical" evidence="5">
    <location>
        <begin position="409"/>
        <end position="430"/>
    </location>
</feature>
<feature type="transmembrane region" description="Helical" evidence="5">
    <location>
        <begin position="249"/>
        <end position="270"/>
    </location>
</feature>
<evidence type="ECO:0000256" key="3">
    <source>
        <dbReference type="ARBA" id="ARBA00022989"/>
    </source>
</evidence>
<keyword evidence="2 5" id="KW-0812">Transmembrane</keyword>
<name>A0A653C7D3_CALMS</name>
<dbReference type="PANTHER" id="PTHR10924:SF4">
    <property type="entry name" value="GH15861P"/>
    <property type="match status" value="1"/>
</dbReference>
<dbReference type="GO" id="GO:0020037">
    <property type="term" value="F:heme binding"/>
    <property type="evidence" value="ECO:0007669"/>
    <property type="project" value="TreeGrafter"/>
</dbReference>
<evidence type="ECO:0000313" key="7">
    <source>
        <dbReference type="EMBL" id="VEN43633.1"/>
    </source>
</evidence>
<keyword evidence="3 5" id="KW-1133">Transmembrane helix</keyword>
<feature type="transmembrane region" description="Helical" evidence="5">
    <location>
        <begin position="60"/>
        <end position="82"/>
    </location>
</feature>
<dbReference type="InterPro" id="IPR011701">
    <property type="entry name" value="MFS"/>
</dbReference>
<dbReference type="Proteomes" id="UP000410492">
    <property type="component" value="Unassembled WGS sequence"/>
</dbReference>
<dbReference type="PROSITE" id="PS50850">
    <property type="entry name" value="MFS"/>
    <property type="match status" value="1"/>
</dbReference>
<feature type="transmembrane region" description="Helical" evidence="5">
    <location>
        <begin position="148"/>
        <end position="169"/>
    </location>
</feature>
<dbReference type="GO" id="GO:0016020">
    <property type="term" value="C:membrane"/>
    <property type="evidence" value="ECO:0007669"/>
    <property type="project" value="UniProtKB-SubCell"/>
</dbReference>
<organism evidence="7 8">
    <name type="scientific">Callosobruchus maculatus</name>
    <name type="common">Southern cowpea weevil</name>
    <name type="synonym">Pulse bruchid</name>
    <dbReference type="NCBI Taxonomy" id="64391"/>
    <lineage>
        <taxon>Eukaryota</taxon>
        <taxon>Metazoa</taxon>
        <taxon>Ecdysozoa</taxon>
        <taxon>Arthropoda</taxon>
        <taxon>Hexapoda</taxon>
        <taxon>Insecta</taxon>
        <taxon>Pterygota</taxon>
        <taxon>Neoptera</taxon>
        <taxon>Endopterygota</taxon>
        <taxon>Coleoptera</taxon>
        <taxon>Polyphaga</taxon>
        <taxon>Cucujiformia</taxon>
        <taxon>Chrysomeloidea</taxon>
        <taxon>Chrysomelidae</taxon>
        <taxon>Bruchinae</taxon>
        <taxon>Bruchini</taxon>
        <taxon>Callosobruchus</taxon>
    </lineage>
</organism>
<dbReference type="AlphaFoldDB" id="A0A653C7D3"/>
<feature type="transmembrane region" description="Helical" evidence="5">
    <location>
        <begin position="89"/>
        <end position="108"/>
    </location>
</feature>
<dbReference type="SUPFAM" id="SSF103473">
    <property type="entry name" value="MFS general substrate transporter"/>
    <property type="match status" value="1"/>
</dbReference>
<dbReference type="Gene3D" id="1.20.1250.20">
    <property type="entry name" value="MFS general substrate transporter like domains"/>
    <property type="match status" value="2"/>
</dbReference>
<keyword evidence="8" id="KW-1185">Reference proteome</keyword>
<dbReference type="InterPro" id="IPR036259">
    <property type="entry name" value="MFS_trans_sf"/>
</dbReference>
<comment type="subcellular location">
    <subcellularLocation>
        <location evidence="1">Membrane</location>
        <topology evidence="1">Multi-pass membrane protein</topology>
    </subcellularLocation>
</comment>
<feature type="domain" description="Major facilitator superfamily (MFS) profile" evidence="6">
    <location>
        <begin position="24"/>
        <end position="431"/>
    </location>
</feature>
<protein>
    <recommendedName>
        <fullName evidence="6">Major facilitator superfamily (MFS) profile domain-containing protein</fullName>
    </recommendedName>
</protein>
<feature type="transmembrane region" description="Helical" evidence="5">
    <location>
        <begin position="377"/>
        <end position="397"/>
    </location>
</feature>
<dbReference type="OrthoDB" id="422206at2759"/>
<feature type="transmembrane region" description="Helical" evidence="5">
    <location>
        <begin position="114"/>
        <end position="136"/>
    </location>
</feature>
<evidence type="ECO:0000256" key="2">
    <source>
        <dbReference type="ARBA" id="ARBA00022692"/>
    </source>
</evidence>
<dbReference type="EMBL" id="CAACVG010007097">
    <property type="protein sequence ID" value="VEN43633.1"/>
    <property type="molecule type" value="Genomic_DNA"/>
</dbReference>
<proteinExistence type="predicted"/>
<evidence type="ECO:0000313" key="8">
    <source>
        <dbReference type="Proteomes" id="UP000410492"/>
    </source>
</evidence>
<feature type="transmembrane region" description="Helical" evidence="5">
    <location>
        <begin position="341"/>
        <end position="365"/>
    </location>
</feature>